<name>A0AAW1SFM1_9CHLO</name>
<dbReference type="AlphaFoldDB" id="A0AAW1SFM1"/>
<reference evidence="1 2" key="1">
    <citation type="journal article" date="2024" name="Nat. Commun.">
        <title>Phylogenomics reveals the evolutionary origins of lichenization in chlorophyte algae.</title>
        <authorList>
            <person name="Puginier C."/>
            <person name="Libourel C."/>
            <person name="Otte J."/>
            <person name="Skaloud P."/>
            <person name="Haon M."/>
            <person name="Grisel S."/>
            <person name="Petersen M."/>
            <person name="Berrin J.G."/>
            <person name="Delaux P.M."/>
            <person name="Dal Grande F."/>
            <person name="Keller J."/>
        </authorList>
    </citation>
    <scope>NUCLEOTIDE SEQUENCE [LARGE SCALE GENOMIC DNA]</scope>
    <source>
        <strain evidence="1 2">SAG 2145</strain>
    </source>
</reference>
<evidence type="ECO:0000313" key="1">
    <source>
        <dbReference type="EMBL" id="KAK9844438.1"/>
    </source>
</evidence>
<dbReference type="EMBL" id="JALJOS010000001">
    <property type="protein sequence ID" value="KAK9844438.1"/>
    <property type="molecule type" value="Genomic_DNA"/>
</dbReference>
<organism evidence="1 2">
    <name type="scientific">Apatococcus lobatus</name>
    <dbReference type="NCBI Taxonomy" id="904363"/>
    <lineage>
        <taxon>Eukaryota</taxon>
        <taxon>Viridiplantae</taxon>
        <taxon>Chlorophyta</taxon>
        <taxon>core chlorophytes</taxon>
        <taxon>Trebouxiophyceae</taxon>
        <taxon>Chlorellales</taxon>
        <taxon>Chlorellaceae</taxon>
        <taxon>Apatococcus</taxon>
    </lineage>
</organism>
<evidence type="ECO:0000313" key="2">
    <source>
        <dbReference type="Proteomes" id="UP001438707"/>
    </source>
</evidence>
<dbReference type="Proteomes" id="UP001438707">
    <property type="component" value="Unassembled WGS sequence"/>
</dbReference>
<gene>
    <name evidence="1" type="ORF">WJX74_002541</name>
</gene>
<accession>A0AAW1SFM1</accession>
<protein>
    <submittedName>
        <fullName evidence="1">Uncharacterized protein</fullName>
    </submittedName>
</protein>
<comment type="caution">
    <text evidence="1">The sequence shown here is derived from an EMBL/GenBank/DDBJ whole genome shotgun (WGS) entry which is preliminary data.</text>
</comment>
<sequence>MANEITNGCRWIGTRFDCEHIQPGAYRLSLSDAAHSYFLEVLERRTEVAGCFVIDMQKGLLEISMTKVRQGRRDNVDIPSGCIIAFHSHPGKCPARGESCALDCPSDADMLLVLHDCMRGTAEHWVACHTGYFITGISEHMRLTLNGMSPGRRREAERNVGRVFKQAHKSFEGRLQRGTVTLESFRPQWLAIAKREGFDSRFVPRGSVPTTVLHVG</sequence>
<keyword evidence="2" id="KW-1185">Reference proteome</keyword>
<proteinExistence type="predicted"/>